<proteinExistence type="predicted"/>
<reference evidence="1 2" key="1">
    <citation type="submission" date="2011-01" db="EMBL/GenBank/DDBJ databases">
        <title>Whole genome sequence of Caldisericum exile AZM16c01.</title>
        <authorList>
            <person name="Narita-Yamada S."/>
            <person name="Kawakoshi A."/>
            <person name="Nakamura S."/>
            <person name="Sasagawa M."/>
            <person name="Fukada J."/>
            <person name="Sekine M."/>
            <person name="Kato Y."/>
            <person name="Fukai R."/>
            <person name="Sasaki K."/>
            <person name="Hanamaki A."/>
            <person name="Narita H."/>
            <person name="Konno Y."/>
            <person name="Mori K."/>
            <person name="Yamazaki S."/>
            <person name="Suzuki K."/>
            <person name="Fujita N."/>
        </authorList>
    </citation>
    <scope>NUCLEOTIDE SEQUENCE [LARGE SCALE GENOMIC DNA]</scope>
    <source>
        <strain evidence="2">DSM 21853 / NBRC 104410 / AZM16c01</strain>
    </source>
</reference>
<dbReference type="KEGG" id="cex:CSE_00690"/>
<protein>
    <submittedName>
        <fullName evidence="1">Uncharacterized protein</fullName>
    </submittedName>
</protein>
<dbReference type="EMBL" id="AP012051">
    <property type="protein sequence ID" value="BAL80195.1"/>
    <property type="molecule type" value="Genomic_DNA"/>
</dbReference>
<gene>
    <name evidence="1" type="ordered locus">CSE_00690</name>
</gene>
<accession>A0A7U6JFI9</accession>
<keyword evidence="2" id="KW-1185">Reference proteome</keyword>
<evidence type="ECO:0000313" key="1">
    <source>
        <dbReference type="EMBL" id="BAL80195.1"/>
    </source>
</evidence>
<evidence type="ECO:0000313" key="2">
    <source>
        <dbReference type="Proteomes" id="UP000004793"/>
    </source>
</evidence>
<dbReference type="AlphaFoldDB" id="A0A7U6JFI9"/>
<sequence>MLFSYILHSNRRKRIKKGSPFRLPFLKEFLEGENKTTPPGG</sequence>
<dbReference type="Proteomes" id="UP000004793">
    <property type="component" value="Chromosome"/>
</dbReference>
<name>A0A7U6JFI9_CALEA</name>
<organism evidence="1 2">
    <name type="scientific">Caldisericum exile (strain DSM 21853 / NBRC 104410 / AZM16c01)</name>
    <dbReference type="NCBI Taxonomy" id="511051"/>
    <lineage>
        <taxon>Bacteria</taxon>
        <taxon>Pseudomonadati</taxon>
        <taxon>Caldisericota/Cryosericota group</taxon>
        <taxon>Caldisericota</taxon>
        <taxon>Caldisericia</taxon>
        <taxon>Caldisericales</taxon>
        <taxon>Caldisericaceae</taxon>
        <taxon>Caldisericum</taxon>
    </lineage>
</organism>